<organism evidence="2 3">
    <name type="scientific">Portunus trituberculatus</name>
    <name type="common">Swimming crab</name>
    <name type="synonym">Neptunus trituberculatus</name>
    <dbReference type="NCBI Taxonomy" id="210409"/>
    <lineage>
        <taxon>Eukaryota</taxon>
        <taxon>Metazoa</taxon>
        <taxon>Ecdysozoa</taxon>
        <taxon>Arthropoda</taxon>
        <taxon>Crustacea</taxon>
        <taxon>Multicrustacea</taxon>
        <taxon>Malacostraca</taxon>
        <taxon>Eumalacostraca</taxon>
        <taxon>Eucarida</taxon>
        <taxon>Decapoda</taxon>
        <taxon>Pleocyemata</taxon>
        <taxon>Brachyura</taxon>
        <taxon>Eubrachyura</taxon>
        <taxon>Portunoidea</taxon>
        <taxon>Portunidae</taxon>
        <taxon>Portuninae</taxon>
        <taxon>Portunus</taxon>
    </lineage>
</organism>
<protein>
    <submittedName>
        <fullName evidence="2">Uncharacterized protein</fullName>
    </submittedName>
</protein>
<gene>
    <name evidence="2" type="ORF">E2C01_064132</name>
</gene>
<keyword evidence="3" id="KW-1185">Reference proteome</keyword>
<reference evidence="2 3" key="1">
    <citation type="submission" date="2019-05" db="EMBL/GenBank/DDBJ databases">
        <title>Another draft genome of Portunus trituberculatus and its Hox gene families provides insights of decapod evolution.</title>
        <authorList>
            <person name="Jeong J.-H."/>
            <person name="Song I."/>
            <person name="Kim S."/>
            <person name="Choi T."/>
            <person name="Kim D."/>
            <person name="Ryu S."/>
            <person name="Kim W."/>
        </authorList>
    </citation>
    <scope>NUCLEOTIDE SEQUENCE [LARGE SCALE GENOMIC DNA]</scope>
    <source>
        <tissue evidence="2">Muscle</tissue>
    </source>
</reference>
<sequence length="106" mass="11941">MDGASVVQRVARRRKANRREAEVDSISKWHITLRIPEGYSQLVPADAHEEGERGKQGESSREACTEAGGGRRSKEGLWKNGMRRIRKLKEKAKGRVEVKMGRKNVG</sequence>
<evidence type="ECO:0000313" key="2">
    <source>
        <dbReference type="EMBL" id="MPC69899.1"/>
    </source>
</evidence>
<dbReference type="AlphaFoldDB" id="A0A5B7HJI6"/>
<dbReference type="EMBL" id="VSRR010030184">
    <property type="protein sequence ID" value="MPC69899.1"/>
    <property type="molecule type" value="Genomic_DNA"/>
</dbReference>
<accession>A0A5B7HJI6</accession>
<evidence type="ECO:0000256" key="1">
    <source>
        <dbReference type="SAM" id="MobiDB-lite"/>
    </source>
</evidence>
<comment type="caution">
    <text evidence="2">The sequence shown here is derived from an EMBL/GenBank/DDBJ whole genome shotgun (WGS) entry which is preliminary data.</text>
</comment>
<feature type="region of interest" description="Disordered" evidence="1">
    <location>
        <begin position="1"/>
        <end position="23"/>
    </location>
</feature>
<feature type="compositionally biased region" description="Basic and acidic residues" evidence="1">
    <location>
        <begin position="46"/>
        <end position="64"/>
    </location>
</feature>
<name>A0A5B7HJI6_PORTR</name>
<evidence type="ECO:0000313" key="3">
    <source>
        <dbReference type="Proteomes" id="UP000324222"/>
    </source>
</evidence>
<proteinExistence type="predicted"/>
<feature type="region of interest" description="Disordered" evidence="1">
    <location>
        <begin position="44"/>
        <end position="82"/>
    </location>
</feature>
<dbReference type="Proteomes" id="UP000324222">
    <property type="component" value="Unassembled WGS sequence"/>
</dbReference>